<sequence>MMRPLLLTLTLLPSLALAQEAETQRFQLERTENGLVRLDRQTGAVSLCQEANGTLSCRMAADERTAYEQELDLLEKRVSALEERLAEAQTGDLPGEAEIEQSLSIMERFMRRFMEIIQEFTNEREQQEPAPNRT</sequence>
<evidence type="ECO:0000256" key="2">
    <source>
        <dbReference type="SAM" id="SignalP"/>
    </source>
</evidence>
<keyword evidence="1" id="KW-0175">Coiled coil</keyword>
<evidence type="ECO:0000313" key="3">
    <source>
        <dbReference type="EMBL" id="MET3588641.1"/>
    </source>
</evidence>
<keyword evidence="2" id="KW-0732">Signal</keyword>
<organism evidence="3 4">
    <name type="scientific">Pseudorhizobium tarimense</name>
    <dbReference type="NCBI Taxonomy" id="1079109"/>
    <lineage>
        <taxon>Bacteria</taxon>
        <taxon>Pseudomonadati</taxon>
        <taxon>Pseudomonadota</taxon>
        <taxon>Alphaproteobacteria</taxon>
        <taxon>Hyphomicrobiales</taxon>
        <taxon>Rhizobiaceae</taxon>
        <taxon>Rhizobium/Agrobacterium group</taxon>
        <taxon>Pseudorhizobium</taxon>
    </lineage>
</organism>
<evidence type="ECO:0000313" key="4">
    <source>
        <dbReference type="Proteomes" id="UP001549031"/>
    </source>
</evidence>
<comment type="caution">
    <text evidence="3">The sequence shown here is derived from an EMBL/GenBank/DDBJ whole genome shotgun (WGS) entry which is preliminary data.</text>
</comment>
<accession>A0ABV2HDN1</accession>
<proteinExistence type="predicted"/>
<evidence type="ECO:0000256" key="1">
    <source>
        <dbReference type="SAM" id="Coils"/>
    </source>
</evidence>
<dbReference type="Proteomes" id="UP001549031">
    <property type="component" value="Unassembled WGS sequence"/>
</dbReference>
<feature type="chain" id="PRO_5045886084" evidence="2">
    <location>
        <begin position="19"/>
        <end position="134"/>
    </location>
</feature>
<dbReference type="RefSeq" id="WP_312038862.1">
    <property type="nucleotide sequence ID" value="NZ_JALJRA010000030.1"/>
</dbReference>
<name>A0ABV2HDN1_9HYPH</name>
<protein>
    <submittedName>
        <fullName evidence="3">Transcriptional regulator</fullName>
    </submittedName>
</protein>
<feature type="signal peptide" evidence="2">
    <location>
        <begin position="1"/>
        <end position="18"/>
    </location>
</feature>
<gene>
    <name evidence="3" type="ORF">ABID21_004777</name>
</gene>
<reference evidence="3 4" key="1">
    <citation type="submission" date="2024-06" db="EMBL/GenBank/DDBJ databases">
        <title>Genomic Encyclopedia of Type Strains, Phase IV (KMG-IV): sequencing the most valuable type-strain genomes for metagenomic binning, comparative biology and taxonomic classification.</title>
        <authorList>
            <person name="Goeker M."/>
        </authorList>
    </citation>
    <scope>NUCLEOTIDE SEQUENCE [LARGE SCALE GENOMIC DNA]</scope>
    <source>
        <strain evidence="3 4">DSM 105042</strain>
    </source>
</reference>
<keyword evidence="4" id="KW-1185">Reference proteome</keyword>
<dbReference type="EMBL" id="JBEPLJ010000029">
    <property type="protein sequence ID" value="MET3588641.1"/>
    <property type="molecule type" value="Genomic_DNA"/>
</dbReference>
<feature type="coiled-coil region" evidence="1">
    <location>
        <begin position="57"/>
        <end position="91"/>
    </location>
</feature>